<sequence>MTTPGSADRFVPPRRGGGAKLVVGLSIGFGLLGLGFANAHLVYVAVTSQPDCVAHLKERGDRAGQAMFRAARSAC</sequence>
<reference evidence="2" key="1">
    <citation type="submission" date="2022-09" db="EMBL/GenBank/DDBJ databases">
        <title>Rhodovastum sp. nov. RN2-1 isolated from soil in Seongnam, South Korea.</title>
        <authorList>
            <person name="Le N.T."/>
        </authorList>
    </citation>
    <scope>NUCLEOTIDE SEQUENCE</scope>
    <source>
        <strain evidence="2">RN2-1</strain>
    </source>
</reference>
<comment type="caution">
    <text evidence="2">The sequence shown here is derived from an EMBL/GenBank/DDBJ whole genome shotgun (WGS) entry which is preliminary data.</text>
</comment>
<keyword evidence="1" id="KW-0812">Transmembrane</keyword>
<evidence type="ECO:0000256" key="1">
    <source>
        <dbReference type="SAM" id="Phobius"/>
    </source>
</evidence>
<reference evidence="2" key="2">
    <citation type="submission" date="2022-10" db="EMBL/GenBank/DDBJ databases">
        <authorList>
            <person name="Trinh H.N."/>
        </authorList>
    </citation>
    <scope>NUCLEOTIDE SEQUENCE</scope>
    <source>
        <strain evidence="2">RN2-1</strain>
    </source>
</reference>
<keyword evidence="1" id="KW-0472">Membrane</keyword>
<name>A0AA41YHY2_9PROT</name>
<organism evidence="2 3">
    <name type="scientific">Limobrevibacterium gyesilva</name>
    <dbReference type="NCBI Taxonomy" id="2991712"/>
    <lineage>
        <taxon>Bacteria</taxon>
        <taxon>Pseudomonadati</taxon>
        <taxon>Pseudomonadota</taxon>
        <taxon>Alphaproteobacteria</taxon>
        <taxon>Acetobacterales</taxon>
        <taxon>Acetobacteraceae</taxon>
        <taxon>Limobrevibacterium</taxon>
    </lineage>
</organism>
<dbReference type="EMBL" id="JAPDNT010000001">
    <property type="protein sequence ID" value="MCW3473184.1"/>
    <property type="molecule type" value="Genomic_DNA"/>
</dbReference>
<gene>
    <name evidence="2" type="ORF">OL599_01205</name>
</gene>
<feature type="transmembrane region" description="Helical" evidence="1">
    <location>
        <begin position="21"/>
        <end position="46"/>
    </location>
</feature>
<protein>
    <submittedName>
        <fullName evidence="2">Uncharacterized protein</fullName>
    </submittedName>
</protein>
<keyword evidence="1" id="KW-1133">Transmembrane helix</keyword>
<dbReference type="RefSeq" id="WP_264711762.1">
    <property type="nucleotide sequence ID" value="NZ_JAPDNT010000001.1"/>
</dbReference>
<keyword evidence="3" id="KW-1185">Reference proteome</keyword>
<evidence type="ECO:0000313" key="3">
    <source>
        <dbReference type="Proteomes" id="UP001165679"/>
    </source>
</evidence>
<dbReference type="AlphaFoldDB" id="A0AA41YHY2"/>
<accession>A0AA41YHY2</accession>
<evidence type="ECO:0000313" key="2">
    <source>
        <dbReference type="EMBL" id="MCW3473184.1"/>
    </source>
</evidence>
<proteinExistence type="predicted"/>
<dbReference type="Proteomes" id="UP001165679">
    <property type="component" value="Unassembled WGS sequence"/>
</dbReference>